<organism evidence="2 3">
    <name type="scientific">Halalkalibacillus sediminis</name>
    <dbReference type="NCBI Taxonomy" id="2018042"/>
    <lineage>
        <taxon>Bacteria</taxon>
        <taxon>Bacillati</taxon>
        <taxon>Bacillota</taxon>
        <taxon>Bacilli</taxon>
        <taxon>Bacillales</taxon>
        <taxon>Bacillaceae</taxon>
        <taxon>Halalkalibacillus</taxon>
    </lineage>
</organism>
<dbReference type="InterPro" id="IPR034660">
    <property type="entry name" value="DinB/YfiT-like"/>
</dbReference>
<dbReference type="OrthoDB" id="4295522at2"/>
<evidence type="ECO:0000313" key="2">
    <source>
        <dbReference type="EMBL" id="PKR78387.1"/>
    </source>
</evidence>
<dbReference type="SUPFAM" id="SSF109854">
    <property type="entry name" value="DinB/YfiT-like putative metalloenzymes"/>
    <property type="match status" value="1"/>
</dbReference>
<gene>
    <name evidence="2" type="ORF">CEY16_01115</name>
</gene>
<dbReference type="EMBL" id="PJNH01000001">
    <property type="protein sequence ID" value="PKR78387.1"/>
    <property type="molecule type" value="Genomic_DNA"/>
</dbReference>
<accession>A0A2I0QVL8</accession>
<keyword evidence="3" id="KW-1185">Reference proteome</keyword>
<protein>
    <recommendedName>
        <fullName evidence="1">DinB-like domain-containing protein</fullName>
    </recommendedName>
</protein>
<dbReference type="InterPro" id="IPR024775">
    <property type="entry name" value="DinB-like"/>
</dbReference>
<name>A0A2I0QVL8_9BACI</name>
<dbReference type="AlphaFoldDB" id="A0A2I0QVL8"/>
<dbReference type="Pfam" id="PF12867">
    <property type="entry name" value="DinB_2"/>
    <property type="match status" value="1"/>
</dbReference>
<evidence type="ECO:0000313" key="3">
    <source>
        <dbReference type="Proteomes" id="UP000243524"/>
    </source>
</evidence>
<dbReference type="Proteomes" id="UP000243524">
    <property type="component" value="Unassembled WGS sequence"/>
</dbReference>
<reference evidence="2 3" key="1">
    <citation type="submission" date="2017-06" db="EMBL/GenBank/DDBJ databases">
        <title>the draft geome sequence of Illustriluteabacillus marina B3227.</title>
        <authorList>
            <person name="He R.-H."/>
            <person name="Du Z.-J."/>
        </authorList>
    </citation>
    <scope>NUCLEOTIDE SEQUENCE [LARGE SCALE GENOMIC DNA]</scope>
    <source>
        <strain evidence="2 3">B3227</strain>
    </source>
</reference>
<feature type="domain" description="DinB-like" evidence="1">
    <location>
        <begin position="12"/>
        <end position="148"/>
    </location>
</feature>
<proteinExistence type="predicted"/>
<dbReference type="RefSeq" id="WP_101330131.1">
    <property type="nucleotide sequence ID" value="NZ_PJNH01000001.1"/>
</dbReference>
<dbReference type="Gene3D" id="1.20.120.450">
    <property type="entry name" value="dinb family like domain"/>
    <property type="match status" value="1"/>
</dbReference>
<sequence>MTEEELFAQLMFIRNRTLSMLDATDEKFLDEQPDGFNNNIRWNLGHIFVAQEKRIHNVLGAEPEMPANFFESFNRGTSPSDWGSNVPTLIEIRKHLSDQPHRMKEKLTGRTKDLGVEPFDVTEDYSMKKIEEVVHFMIWHEGLHQGVIIGLKHAHGDKNLF</sequence>
<comment type="caution">
    <text evidence="2">The sequence shown here is derived from an EMBL/GenBank/DDBJ whole genome shotgun (WGS) entry which is preliminary data.</text>
</comment>
<evidence type="ECO:0000259" key="1">
    <source>
        <dbReference type="Pfam" id="PF12867"/>
    </source>
</evidence>